<proteinExistence type="predicted"/>
<evidence type="ECO:0000256" key="1">
    <source>
        <dbReference type="SAM" id="MobiDB-lite"/>
    </source>
</evidence>
<comment type="caution">
    <text evidence="2">The sequence shown here is derived from an EMBL/GenBank/DDBJ whole genome shotgun (WGS) entry which is preliminary data.</text>
</comment>
<dbReference type="EMBL" id="JAWRVE010000059">
    <property type="protein sequence ID" value="KAL1865891.1"/>
    <property type="molecule type" value="Genomic_DNA"/>
</dbReference>
<feature type="region of interest" description="Disordered" evidence="1">
    <location>
        <begin position="102"/>
        <end position="121"/>
    </location>
</feature>
<protein>
    <submittedName>
        <fullName evidence="2">Uncharacterized protein</fullName>
    </submittedName>
</protein>
<dbReference type="Proteomes" id="UP001583177">
    <property type="component" value="Unassembled WGS sequence"/>
</dbReference>
<gene>
    <name evidence="2" type="ORF">Daus18300_007003</name>
</gene>
<reference evidence="2 3" key="1">
    <citation type="journal article" date="2024" name="IMA Fungus">
        <title>IMA Genome - F19 : A genome assembly and annotation guide to empower mycologists, including annotated draft genome sequences of Ceratocystis pirilliformis, Diaporthe australafricana, Fusarium ophioides, Paecilomyces lecythidis, and Sporothrix stenoceras.</title>
        <authorList>
            <person name="Aylward J."/>
            <person name="Wilson A.M."/>
            <person name="Visagie C.M."/>
            <person name="Spraker J."/>
            <person name="Barnes I."/>
            <person name="Buitendag C."/>
            <person name="Ceriani C."/>
            <person name="Del Mar Angel L."/>
            <person name="du Plessis D."/>
            <person name="Fuchs T."/>
            <person name="Gasser K."/>
            <person name="Kramer D."/>
            <person name="Li W."/>
            <person name="Munsamy K."/>
            <person name="Piso A."/>
            <person name="Price J.L."/>
            <person name="Sonnekus B."/>
            <person name="Thomas C."/>
            <person name="van der Nest A."/>
            <person name="van Dijk A."/>
            <person name="van Heerden A."/>
            <person name="van Vuuren N."/>
            <person name="Yilmaz N."/>
            <person name="Duong T.A."/>
            <person name="van der Merwe N.A."/>
            <person name="Wingfield M.J."/>
            <person name="Wingfield B.D."/>
        </authorList>
    </citation>
    <scope>NUCLEOTIDE SEQUENCE [LARGE SCALE GENOMIC DNA]</scope>
    <source>
        <strain evidence="2 3">CMW 18300</strain>
    </source>
</reference>
<organism evidence="2 3">
    <name type="scientific">Diaporthe australafricana</name>
    <dbReference type="NCBI Taxonomy" id="127596"/>
    <lineage>
        <taxon>Eukaryota</taxon>
        <taxon>Fungi</taxon>
        <taxon>Dikarya</taxon>
        <taxon>Ascomycota</taxon>
        <taxon>Pezizomycotina</taxon>
        <taxon>Sordariomycetes</taxon>
        <taxon>Sordariomycetidae</taxon>
        <taxon>Diaporthales</taxon>
        <taxon>Diaporthaceae</taxon>
        <taxon>Diaporthe</taxon>
    </lineage>
</organism>
<evidence type="ECO:0000313" key="3">
    <source>
        <dbReference type="Proteomes" id="UP001583177"/>
    </source>
</evidence>
<evidence type="ECO:0000313" key="2">
    <source>
        <dbReference type="EMBL" id="KAL1865891.1"/>
    </source>
</evidence>
<sequence>MPEDKKNDTSILGFAKDEVQLVLMSVQCIKPNKRVGSGWEVGMKKFADLTNVNIVTARAQWKELNGRLMKLPRLTRESSPLNQDAKSEDIIEDCIIVGERAAAAADNDRDEEDERETKDKVNMKGKRRQIAKLSMIDNDDYDLDEEDQSGGRMTSQLKGKGKKVAKPSISGDSTEQAWADIGDGMSEEMWNQMGGELAL</sequence>
<feature type="region of interest" description="Disordered" evidence="1">
    <location>
        <begin position="141"/>
        <end position="176"/>
    </location>
</feature>
<name>A0ABR3WQF8_9PEZI</name>
<accession>A0ABR3WQF8</accession>
<keyword evidence="3" id="KW-1185">Reference proteome</keyword>